<proteinExistence type="predicted"/>
<name>A0ABD1TX15_9LAMI</name>
<sequence length="129" mass="13971">MGFFSGGFSGHTNGMGARRSDEFGQTWALSVVEYLGCSPGSFCAGRRFFGVIAVGFFSGGFSGQTNGMGARRSDEFGQTWALSVAEFLGYSRGRFSPVRDPLRRNVVAGKLGIQQGQPRLLTGRRNERD</sequence>
<dbReference type="AlphaFoldDB" id="A0ABD1TX15"/>
<reference evidence="2" key="1">
    <citation type="submission" date="2024-07" db="EMBL/GenBank/DDBJ databases">
        <title>Two chromosome-level genome assemblies of Korean endemic species Abeliophyllum distichum and Forsythia ovata (Oleaceae).</title>
        <authorList>
            <person name="Jang H."/>
        </authorList>
    </citation>
    <scope>NUCLEOTIDE SEQUENCE [LARGE SCALE GENOMIC DNA]</scope>
</reference>
<evidence type="ECO:0000313" key="1">
    <source>
        <dbReference type="EMBL" id="KAL2517274.1"/>
    </source>
</evidence>
<dbReference type="Proteomes" id="UP001604336">
    <property type="component" value="Unassembled WGS sequence"/>
</dbReference>
<dbReference type="EMBL" id="JBFOLK010000004">
    <property type="protein sequence ID" value="KAL2517274.1"/>
    <property type="molecule type" value="Genomic_DNA"/>
</dbReference>
<protein>
    <submittedName>
        <fullName evidence="1">Uncharacterized protein</fullName>
    </submittedName>
</protein>
<evidence type="ECO:0000313" key="2">
    <source>
        <dbReference type="Proteomes" id="UP001604336"/>
    </source>
</evidence>
<comment type="caution">
    <text evidence="1">The sequence shown here is derived from an EMBL/GenBank/DDBJ whole genome shotgun (WGS) entry which is preliminary data.</text>
</comment>
<accession>A0ABD1TX15</accession>
<organism evidence="1 2">
    <name type="scientific">Abeliophyllum distichum</name>
    <dbReference type="NCBI Taxonomy" id="126358"/>
    <lineage>
        <taxon>Eukaryota</taxon>
        <taxon>Viridiplantae</taxon>
        <taxon>Streptophyta</taxon>
        <taxon>Embryophyta</taxon>
        <taxon>Tracheophyta</taxon>
        <taxon>Spermatophyta</taxon>
        <taxon>Magnoliopsida</taxon>
        <taxon>eudicotyledons</taxon>
        <taxon>Gunneridae</taxon>
        <taxon>Pentapetalae</taxon>
        <taxon>asterids</taxon>
        <taxon>lamiids</taxon>
        <taxon>Lamiales</taxon>
        <taxon>Oleaceae</taxon>
        <taxon>Forsythieae</taxon>
        <taxon>Abeliophyllum</taxon>
    </lineage>
</organism>
<keyword evidence="2" id="KW-1185">Reference proteome</keyword>
<gene>
    <name evidence="1" type="ORF">Adt_13521</name>
</gene>